<dbReference type="SMART" id="SM00368">
    <property type="entry name" value="LRR_RI"/>
    <property type="match status" value="11"/>
</dbReference>
<evidence type="ECO:0000256" key="5">
    <source>
        <dbReference type="ARBA" id="ARBA00022741"/>
    </source>
</evidence>
<dbReference type="InterPro" id="IPR041249">
    <property type="entry name" value="HEPN_DZIP3"/>
</dbReference>
<dbReference type="SUPFAM" id="SSF52540">
    <property type="entry name" value="P-loop containing nucleoside triphosphate hydrolases"/>
    <property type="match status" value="1"/>
</dbReference>
<dbReference type="InterPro" id="IPR050637">
    <property type="entry name" value="NLRP_innate_immun_reg"/>
</dbReference>
<comment type="similarity">
    <text evidence="2">Belongs to the NLRP family.</text>
</comment>
<dbReference type="PANTHER" id="PTHR45690:SF19">
    <property type="entry name" value="NACHT, LRR AND PYD DOMAINS-CONTAINING PROTEIN 3"/>
    <property type="match status" value="1"/>
</dbReference>
<gene>
    <name evidence="8" type="ORF">PMEA_00022750</name>
</gene>
<reference evidence="8 9" key="1">
    <citation type="submission" date="2022-05" db="EMBL/GenBank/DDBJ databases">
        <authorList>
            <consortium name="Genoscope - CEA"/>
            <person name="William W."/>
        </authorList>
    </citation>
    <scope>NUCLEOTIDE SEQUENCE [LARGE SCALE GENOMIC DNA]</scope>
</reference>
<dbReference type="Gene3D" id="3.80.10.10">
    <property type="entry name" value="Ribonuclease Inhibitor"/>
    <property type="match status" value="2"/>
</dbReference>
<dbReference type="SUPFAM" id="SSF52047">
    <property type="entry name" value="RNI-like"/>
    <property type="match status" value="1"/>
</dbReference>
<evidence type="ECO:0000313" key="9">
    <source>
        <dbReference type="Proteomes" id="UP001159428"/>
    </source>
</evidence>
<evidence type="ECO:0000256" key="2">
    <source>
        <dbReference type="ARBA" id="ARBA00008665"/>
    </source>
</evidence>
<dbReference type="InterPro" id="IPR007111">
    <property type="entry name" value="NACHT_NTPase"/>
</dbReference>
<keyword evidence="3" id="KW-0963">Cytoplasm</keyword>
<dbReference type="InterPro" id="IPR032675">
    <property type="entry name" value="LRR_dom_sf"/>
</dbReference>
<evidence type="ECO:0000256" key="1">
    <source>
        <dbReference type="ARBA" id="ARBA00004496"/>
    </source>
</evidence>
<dbReference type="Gene3D" id="3.40.50.300">
    <property type="entry name" value="P-loop containing nucleotide triphosphate hydrolases"/>
    <property type="match status" value="1"/>
</dbReference>
<dbReference type="Pfam" id="PF05729">
    <property type="entry name" value="NACHT"/>
    <property type="match status" value="1"/>
</dbReference>
<dbReference type="InterPro" id="IPR027417">
    <property type="entry name" value="P-loop_NTPase"/>
</dbReference>
<feature type="non-terminal residue" evidence="8">
    <location>
        <position position="1145"/>
    </location>
</feature>
<feature type="domain" description="NACHT" evidence="7">
    <location>
        <begin position="325"/>
        <end position="476"/>
    </location>
</feature>
<dbReference type="AlphaFoldDB" id="A0AAU9XEM2"/>
<accession>A0AAU9XEM2</accession>
<evidence type="ECO:0000256" key="3">
    <source>
        <dbReference type="ARBA" id="ARBA00022490"/>
    </source>
</evidence>
<keyword evidence="5" id="KW-0547">Nucleotide-binding</keyword>
<proteinExistence type="inferred from homology"/>
<evidence type="ECO:0000256" key="4">
    <source>
        <dbReference type="ARBA" id="ARBA00022737"/>
    </source>
</evidence>
<dbReference type="Pfam" id="PF18738">
    <property type="entry name" value="HEPN_DZIP3"/>
    <property type="match status" value="1"/>
</dbReference>
<dbReference type="EMBL" id="CALNXJ010000041">
    <property type="protein sequence ID" value="CAH3145911.1"/>
    <property type="molecule type" value="Genomic_DNA"/>
</dbReference>
<dbReference type="GO" id="GO:0005829">
    <property type="term" value="C:cytosol"/>
    <property type="evidence" value="ECO:0007669"/>
    <property type="project" value="UniProtKB-SubCell"/>
</dbReference>
<keyword evidence="4" id="KW-0677">Repeat</keyword>
<comment type="caution">
    <text evidence="8">The sequence shown here is derived from an EMBL/GenBank/DDBJ whole genome shotgun (WGS) entry which is preliminary data.</text>
</comment>
<name>A0AAU9XEM2_9CNID</name>
<dbReference type="GO" id="GO:0005524">
    <property type="term" value="F:ATP binding"/>
    <property type="evidence" value="ECO:0007669"/>
    <property type="project" value="UniProtKB-KW"/>
</dbReference>
<keyword evidence="6" id="KW-0067">ATP-binding</keyword>
<dbReference type="PANTHER" id="PTHR45690">
    <property type="entry name" value="NACHT, LRR AND PYD DOMAINS-CONTAINING PROTEIN 12"/>
    <property type="match status" value="1"/>
</dbReference>
<sequence length="1145" mass="127727">MASATPSHPSTKETSNYAWLCCLLVDVGSCVLREIFDRICPPGNLHTVLNDPKNHAKLQTLRKKRVLSTSQWRKLYPAFKSSVCSRDFDTSLLVFLLRNIWGLPLPASGQNDLSLVTDTTPAADITRIKILRDRVYSHVSSGSVDDSTFISYWNDIKDTFQRIGGVRYQDIINDLKIDCMDADTQKDYQELFREWLKDEDCITDKSHEDEMIKKARWENDPEGSIEIYEQTVSAYTSALKSSIIGQTEFQPKLLASRTISNAKTDEIFTNLLIQHGRKALIMSNNDETYYSRSEELEYYGKVSGTPVKHASEIFLGVIDDQESANSILVVGKAGIGKSLFCQKVIRDWANNELFQARENTEIPNLKFVYLLTFRQLNLLENNCVTLREILNCCSALDDKCNIDDSTFEYILKHPKEVMIILDGYDEYSQQDYIAGNLEEQHPNDARRKMPVAALCSKLIKGKILKETIVMITSRPDESDKMGGIRFKRYVEIAGFSSEQVKEYIEKYFKNNENMKNAVIKHVTDNENLVSFAHIPMLCYLLCFEMEYTLAESENPDDLPVSTTDIYTKLVDIFELKHCAESEYRQKEIPEQFKPPSVIKNTLDKLSELAAKLLLAEKVTFDEKEMEGEFELEEVNKLKGSGLLYCGQPFRTALITTTKHFSFTHLTVQEFLAARWFVKENCVPYKPCSEMVFQFMAGVLSNEGNEKLMEKLLDSFFMHRNLQMRCLNEYQNKEFAKKFIRNNPQAFRNLDGVMAFKDFSDVDCIGVSFVLDIISELNKEEAGEAQHKCSDEFVTVEELKLSESQLTLSGIQRVCNSLNNEHCLVCELNLVYIYLTDECVDVINRLVVRKLTTLSLVTTNITNTGVASLCEALQHPSCKLTTLNLEGGSITDTGVASLCEALQHPSCKLTTLNLQGGSITDTDVASLCEALQHASCKLTTLNLQGGSITDTGVASLCEALQHPSCKLTTLNLQGGSIADTGVASLCEALQHPSCKLTTLNLQGGSITDTGVASLCEALQHPSCKLTTLNLQGGSITDTDVASLCEALQHPSCKLTTLNLQGGFITDTGVASLCEALQHPSCKLTTLNLQGGSITDTSVASLCEALQHPSCKLTSINLGISAMTDIGVVHLCEALQHPSCKLNTLTL</sequence>
<dbReference type="PROSITE" id="PS50837">
    <property type="entry name" value="NACHT"/>
    <property type="match status" value="1"/>
</dbReference>
<evidence type="ECO:0000256" key="6">
    <source>
        <dbReference type="ARBA" id="ARBA00022840"/>
    </source>
</evidence>
<evidence type="ECO:0000259" key="7">
    <source>
        <dbReference type="PROSITE" id="PS50837"/>
    </source>
</evidence>
<protein>
    <recommendedName>
        <fullName evidence="7">NACHT domain-containing protein</fullName>
    </recommendedName>
</protein>
<dbReference type="Proteomes" id="UP001159428">
    <property type="component" value="Unassembled WGS sequence"/>
</dbReference>
<dbReference type="InterPro" id="IPR001611">
    <property type="entry name" value="Leu-rich_rpt"/>
</dbReference>
<dbReference type="Pfam" id="PF13516">
    <property type="entry name" value="LRR_6"/>
    <property type="match status" value="8"/>
</dbReference>
<organism evidence="8 9">
    <name type="scientific">Pocillopora meandrina</name>
    <dbReference type="NCBI Taxonomy" id="46732"/>
    <lineage>
        <taxon>Eukaryota</taxon>
        <taxon>Metazoa</taxon>
        <taxon>Cnidaria</taxon>
        <taxon>Anthozoa</taxon>
        <taxon>Hexacorallia</taxon>
        <taxon>Scleractinia</taxon>
        <taxon>Astrocoeniina</taxon>
        <taxon>Pocilloporidae</taxon>
        <taxon>Pocillopora</taxon>
    </lineage>
</organism>
<keyword evidence="9" id="KW-1185">Reference proteome</keyword>
<evidence type="ECO:0000313" key="8">
    <source>
        <dbReference type="EMBL" id="CAH3145911.1"/>
    </source>
</evidence>
<comment type="subcellular location">
    <subcellularLocation>
        <location evidence="1">Cytoplasm</location>
    </subcellularLocation>
</comment>